<comment type="caution">
    <text evidence="1">The sequence shown here is derived from an EMBL/GenBank/DDBJ whole genome shotgun (WGS) entry which is preliminary data.</text>
</comment>
<keyword evidence="2" id="KW-1185">Reference proteome</keyword>
<dbReference type="Proteomes" id="UP001234297">
    <property type="component" value="Chromosome 8"/>
</dbReference>
<evidence type="ECO:0000313" key="1">
    <source>
        <dbReference type="EMBL" id="KAJ8634297.1"/>
    </source>
</evidence>
<organism evidence="1 2">
    <name type="scientific">Persea americana</name>
    <name type="common">Avocado</name>
    <dbReference type="NCBI Taxonomy" id="3435"/>
    <lineage>
        <taxon>Eukaryota</taxon>
        <taxon>Viridiplantae</taxon>
        <taxon>Streptophyta</taxon>
        <taxon>Embryophyta</taxon>
        <taxon>Tracheophyta</taxon>
        <taxon>Spermatophyta</taxon>
        <taxon>Magnoliopsida</taxon>
        <taxon>Magnoliidae</taxon>
        <taxon>Laurales</taxon>
        <taxon>Lauraceae</taxon>
        <taxon>Persea</taxon>
    </lineage>
</organism>
<reference evidence="1 2" key="1">
    <citation type="journal article" date="2022" name="Hortic Res">
        <title>A haplotype resolved chromosomal level avocado genome allows analysis of novel avocado genes.</title>
        <authorList>
            <person name="Nath O."/>
            <person name="Fletcher S.J."/>
            <person name="Hayward A."/>
            <person name="Shaw L.M."/>
            <person name="Masouleh A.K."/>
            <person name="Furtado A."/>
            <person name="Henry R.J."/>
            <person name="Mitter N."/>
        </authorList>
    </citation>
    <scope>NUCLEOTIDE SEQUENCE [LARGE SCALE GENOMIC DNA]</scope>
    <source>
        <strain evidence="2">cv. Hass</strain>
    </source>
</reference>
<sequence>METKKGRITTIQDLGDDLMVKIISWLPLKSIVLCLGVCKQWQSLISDGPFFLTNTINVAHRHYDDTYICHRRCQRGGGIQDSELPFSIKSLDKSLFAQVYDGGILAGPPIYDYGIFATCNGLLIYGVFIRSTKELRECYISNPWTREYVPFEKPSYPRPIAGWGLAFENNPINSNSRNSNSSSRNNAALYEIVVVHYKFENQTYLFEVCSSDKKRWQLIQSAIKFCYPRLNNNAVYCRRVLYWQCCEKQALIFNLETETPDYLELPRDTDNNHAMAHRFHKSKLVECHGQLHCLQTSSGGSRLSIWKMSTTMSHGWLLLHNVDLGGVVERNLDVLDPEHKTKNNLLLAFSPIDMNCEGDDKVLFDCVYLFNYNYCMIVSYDLKRAVFELILKRESCQELKFFRYTPTNKTISER</sequence>
<protein>
    <submittedName>
        <fullName evidence="1">Uncharacterized protein</fullName>
    </submittedName>
</protein>
<accession>A0ACC2LLM8</accession>
<dbReference type="EMBL" id="CM056816">
    <property type="protein sequence ID" value="KAJ8634297.1"/>
    <property type="molecule type" value="Genomic_DNA"/>
</dbReference>
<proteinExistence type="predicted"/>
<gene>
    <name evidence="1" type="ORF">MRB53_027633</name>
</gene>
<evidence type="ECO:0000313" key="2">
    <source>
        <dbReference type="Proteomes" id="UP001234297"/>
    </source>
</evidence>
<name>A0ACC2LLM8_PERAE</name>